<dbReference type="CDD" id="cd03230">
    <property type="entry name" value="ABC_DR_subfamily_A"/>
    <property type="match status" value="1"/>
</dbReference>
<evidence type="ECO:0000259" key="4">
    <source>
        <dbReference type="PROSITE" id="PS50893"/>
    </source>
</evidence>
<dbReference type="PROSITE" id="PS00211">
    <property type="entry name" value="ABC_TRANSPORTER_1"/>
    <property type="match status" value="1"/>
</dbReference>
<dbReference type="SUPFAM" id="SSF52540">
    <property type="entry name" value="P-loop containing nucleoside triphosphate hydrolases"/>
    <property type="match status" value="1"/>
</dbReference>
<dbReference type="PANTHER" id="PTHR42939">
    <property type="entry name" value="ABC TRANSPORTER ATP-BINDING PROTEIN ALBC-RELATED"/>
    <property type="match status" value="1"/>
</dbReference>
<keyword evidence="2" id="KW-0547">Nucleotide-binding</keyword>
<dbReference type="AlphaFoldDB" id="A0A221P7B7"/>
<dbReference type="PROSITE" id="PS50893">
    <property type="entry name" value="ABC_TRANSPORTER_2"/>
    <property type="match status" value="1"/>
</dbReference>
<dbReference type="InterPro" id="IPR017871">
    <property type="entry name" value="ABC_transporter-like_CS"/>
</dbReference>
<dbReference type="InterPro" id="IPR051782">
    <property type="entry name" value="ABC_Transporter_VariousFunc"/>
</dbReference>
<evidence type="ECO:0000256" key="3">
    <source>
        <dbReference type="ARBA" id="ARBA00022840"/>
    </source>
</evidence>
<dbReference type="Proteomes" id="UP000031501">
    <property type="component" value="Chromosome"/>
</dbReference>
<keyword evidence="3 5" id="KW-0067">ATP-binding</keyword>
<keyword evidence="6" id="KW-1185">Reference proteome</keyword>
<dbReference type="PANTHER" id="PTHR42939:SF1">
    <property type="entry name" value="ABC TRANSPORTER ATP-BINDING PROTEIN ALBC-RELATED"/>
    <property type="match status" value="1"/>
</dbReference>
<reference evidence="5 6" key="1">
    <citation type="submission" date="2017-07" db="EMBL/GenBank/DDBJ databases">
        <title>Genome sequence of Streptomyces pluripotens MUSC 137T.</title>
        <authorList>
            <person name="Ser H.-L."/>
            <person name="Lee L.-H."/>
        </authorList>
    </citation>
    <scope>NUCLEOTIDE SEQUENCE [LARGE SCALE GENOMIC DNA]</scope>
    <source>
        <strain evidence="5 6">MUSC 137</strain>
    </source>
</reference>
<feature type="domain" description="ABC transporter" evidence="4">
    <location>
        <begin position="1"/>
        <end position="206"/>
    </location>
</feature>
<dbReference type="GO" id="GO:0016887">
    <property type="term" value="F:ATP hydrolysis activity"/>
    <property type="evidence" value="ECO:0007669"/>
    <property type="project" value="InterPro"/>
</dbReference>
<protein>
    <submittedName>
        <fullName evidence="5">Transport ATP-binding protein</fullName>
    </submittedName>
</protein>
<gene>
    <name evidence="5" type="ORF">LK07_00670</name>
</gene>
<accession>A0A221P7B7</accession>
<evidence type="ECO:0000313" key="6">
    <source>
        <dbReference type="Proteomes" id="UP000031501"/>
    </source>
</evidence>
<sequence>MAVEPAQIYGFLGPNGAGKSTTIRILMGLYRPSAGVARVLGHDCRYDAVAIHRRTGYLPGELAFPAALTGREILTRFARVRGMTDTTYRDMLVERFGAELDRPIRTLSKGNRQKIGLVAAFMHRPELLVLDEPTSGLDPLLQEEFCDLLRETADEGRTVLLSSHDLAEVQRVVHRLSIIKEGKIVVSGTVDELRAHAPRTFEVTFDQPVSADRFDTLDGLRAAQVTPNRLRLFLSGPIAPCLKAVAALEPIDFEARPVDLDELFLSYYRGEESSNAGQEEKPHAA</sequence>
<organism evidence="5 6">
    <name type="scientific">Streptomyces pluripotens</name>
    <dbReference type="NCBI Taxonomy" id="1355015"/>
    <lineage>
        <taxon>Bacteria</taxon>
        <taxon>Bacillati</taxon>
        <taxon>Actinomycetota</taxon>
        <taxon>Actinomycetes</taxon>
        <taxon>Kitasatosporales</taxon>
        <taxon>Streptomycetaceae</taxon>
        <taxon>Streptomyces</taxon>
    </lineage>
</organism>
<dbReference type="SMART" id="SM00382">
    <property type="entry name" value="AAA"/>
    <property type="match status" value="1"/>
</dbReference>
<evidence type="ECO:0000256" key="2">
    <source>
        <dbReference type="ARBA" id="ARBA00022741"/>
    </source>
</evidence>
<name>A0A221P7B7_9ACTN</name>
<dbReference type="InterPro" id="IPR003593">
    <property type="entry name" value="AAA+_ATPase"/>
</dbReference>
<dbReference type="Gene3D" id="3.40.50.300">
    <property type="entry name" value="P-loop containing nucleotide triphosphate hydrolases"/>
    <property type="match status" value="1"/>
</dbReference>
<dbReference type="Pfam" id="PF00005">
    <property type="entry name" value="ABC_tran"/>
    <property type="match status" value="1"/>
</dbReference>
<evidence type="ECO:0000313" key="5">
    <source>
        <dbReference type="EMBL" id="ASN28100.1"/>
    </source>
</evidence>
<dbReference type="GO" id="GO:0005524">
    <property type="term" value="F:ATP binding"/>
    <property type="evidence" value="ECO:0007669"/>
    <property type="project" value="UniProtKB-KW"/>
</dbReference>
<dbReference type="InterPro" id="IPR027417">
    <property type="entry name" value="P-loop_NTPase"/>
</dbReference>
<proteinExistence type="predicted"/>
<dbReference type="EMBL" id="CP022433">
    <property type="protein sequence ID" value="ASN28100.1"/>
    <property type="molecule type" value="Genomic_DNA"/>
</dbReference>
<evidence type="ECO:0000256" key="1">
    <source>
        <dbReference type="ARBA" id="ARBA00022448"/>
    </source>
</evidence>
<keyword evidence="1" id="KW-0813">Transport</keyword>
<dbReference type="InterPro" id="IPR003439">
    <property type="entry name" value="ABC_transporter-like_ATP-bd"/>
</dbReference>